<evidence type="ECO:0000256" key="6">
    <source>
        <dbReference type="ARBA" id="ARBA00022989"/>
    </source>
</evidence>
<dbReference type="InterPro" id="IPR036396">
    <property type="entry name" value="Cyt_P450_sf"/>
</dbReference>
<reference evidence="11 12" key="1">
    <citation type="journal article" date="2023" name="Int. J. Mol. Sci.">
        <title>De Novo Assembly and Annotation of 11 Diverse Shrub Willow (Salix) Genomes Reveals Novel Gene Organization in Sex-Linked Regions.</title>
        <authorList>
            <person name="Hyden B."/>
            <person name="Feng K."/>
            <person name="Yates T.B."/>
            <person name="Jawdy S."/>
            <person name="Cereghino C."/>
            <person name="Smart L.B."/>
            <person name="Muchero W."/>
        </authorList>
    </citation>
    <scope>NUCLEOTIDE SEQUENCE [LARGE SCALE GENOMIC DNA]</scope>
    <source>
        <tissue evidence="11">Shoot tip</tissue>
    </source>
</reference>
<dbReference type="PANTHER" id="PTHR47947">
    <property type="entry name" value="CYTOCHROME P450 82C3-RELATED"/>
    <property type="match status" value="1"/>
</dbReference>
<sequence length="141" mass="16274">MFKSVREDEVRDAVGALYQQWINNNGNSQKLLVEMKGWFSDITLNVILKIVVNKRYVNYGGVEKKMKKTAKNIDHALEKWLEEHKQKKASGTTKGEEDFMDLMLSVLDDVKELSNRNLDSINKATCLENEKHLKMNNDGIE</sequence>
<dbReference type="GO" id="GO:0004497">
    <property type="term" value="F:monooxygenase activity"/>
    <property type="evidence" value="ECO:0007669"/>
    <property type="project" value="UniProtKB-KW"/>
</dbReference>
<evidence type="ECO:0000256" key="5">
    <source>
        <dbReference type="ARBA" id="ARBA00022723"/>
    </source>
</evidence>
<dbReference type="GO" id="GO:0005506">
    <property type="term" value="F:iron ion binding"/>
    <property type="evidence" value="ECO:0007669"/>
    <property type="project" value="InterPro"/>
</dbReference>
<evidence type="ECO:0000256" key="4">
    <source>
        <dbReference type="ARBA" id="ARBA00022692"/>
    </source>
</evidence>
<keyword evidence="12" id="KW-1185">Reference proteome</keyword>
<dbReference type="InterPro" id="IPR050651">
    <property type="entry name" value="Plant_Cytochrome_P450_Monoox"/>
</dbReference>
<evidence type="ECO:0000256" key="9">
    <source>
        <dbReference type="ARBA" id="ARBA00023033"/>
    </source>
</evidence>
<evidence type="ECO:0000313" key="11">
    <source>
        <dbReference type="EMBL" id="KAJ6400149.1"/>
    </source>
</evidence>
<keyword evidence="6" id="KW-1133">Transmembrane helix</keyword>
<protein>
    <submittedName>
        <fullName evidence="11">Uncharacterized protein</fullName>
    </submittedName>
</protein>
<dbReference type="GO" id="GO:0020037">
    <property type="term" value="F:heme binding"/>
    <property type="evidence" value="ECO:0007669"/>
    <property type="project" value="InterPro"/>
</dbReference>
<evidence type="ECO:0000256" key="3">
    <source>
        <dbReference type="ARBA" id="ARBA00022617"/>
    </source>
</evidence>
<evidence type="ECO:0000256" key="10">
    <source>
        <dbReference type="ARBA" id="ARBA00023136"/>
    </source>
</evidence>
<dbReference type="GO" id="GO:0016020">
    <property type="term" value="C:membrane"/>
    <property type="evidence" value="ECO:0007669"/>
    <property type="project" value="UniProtKB-SubCell"/>
</dbReference>
<keyword evidence="3" id="KW-0349">Heme</keyword>
<dbReference type="GO" id="GO:0016705">
    <property type="term" value="F:oxidoreductase activity, acting on paired donors, with incorporation or reduction of molecular oxygen"/>
    <property type="evidence" value="ECO:0007669"/>
    <property type="project" value="InterPro"/>
</dbReference>
<dbReference type="SUPFAM" id="SSF48264">
    <property type="entry name" value="Cytochrome P450"/>
    <property type="match status" value="1"/>
</dbReference>
<evidence type="ECO:0000313" key="12">
    <source>
        <dbReference type="Proteomes" id="UP001162972"/>
    </source>
</evidence>
<dbReference type="Gene3D" id="1.10.630.10">
    <property type="entry name" value="Cytochrome P450"/>
    <property type="match status" value="1"/>
</dbReference>
<keyword evidence="10" id="KW-0472">Membrane</keyword>
<dbReference type="EMBL" id="JAPFFJ010000019">
    <property type="protein sequence ID" value="KAJ6400149.1"/>
    <property type="molecule type" value="Genomic_DNA"/>
</dbReference>
<evidence type="ECO:0000256" key="7">
    <source>
        <dbReference type="ARBA" id="ARBA00023002"/>
    </source>
</evidence>
<keyword evidence="7" id="KW-0560">Oxidoreductase</keyword>
<comment type="cofactor">
    <cofactor evidence="1">
        <name>heme</name>
        <dbReference type="ChEBI" id="CHEBI:30413"/>
    </cofactor>
</comment>
<keyword evidence="5" id="KW-0479">Metal-binding</keyword>
<accession>A0AAD6NNN8</accession>
<dbReference type="Proteomes" id="UP001162972">
    <property type="component" value="Chromosome 14"/>
</dbReference>
<comment type="caution">
    <text evidence="11">The sequence shown here is derived from an EMBL/GenBank/DDBJ whole genome shotgun (WGS) entry which is preliminary data.</text>
</comment>
<keyword evidence="4" id="KW-0812">Transmembrane</keyword>
<evidence type="ECO:0000256" key="8">
    <source>
        <dbReference type="ARBA" id="ARBA00023004"/>
    </source>
</evidence>
<keyword evidence="8" id="KW-0408">Iron</keyword>
<evidence type="ECO:0000256" key="2">
    <source>
        <dbReference type="ARBA" id="ARBA00004370"/>
    </source>
</evidence>
<organism evidence="11 12">
    <name type="scientific">Salix udensis</name>
    <dbReference type="NCBI Taxonomy" id="889485"/>
    <lineage>
        <taxon>Eukaryota</taxon>
        <taxon>Viridiplantae</taxon>
        <taxon>Streptophyta</taxon>
        <taxon>Embryophyta</taxon>
        <taxon>Tracheophyta</taxon>
        <taxon>Spermatophyta</taxon>
        <taxon>Magnoliopsida</taxon>
        <taxon>eudicotyledons</taxon>
        <taxon>Gunneridae</taxon>
        <taxon>Pentapetalae</taxon>
        <taxon>rosids</taxon>
        <taxon>fabids</taxon>
        <taxon>Malpighiales</taxon>
        <taxon>Salicaceae</taxon>
        <taxon>Saliceae</taxon>
        <taxon>Salix</taxon>
    </lineage>
</organism>
<name>A0AAD6NNN8_9ROSI</name>
<gene>
    <name evidence="11" type="ORF">OIU84_015742</name>
</gene>
<keyword evidence="9" id="KW-0503">Monooxygenase</keyword>
<dbReference type="PANTHER" id="PTHR47947:SF26">
    <property type="entry name" value="CYTOCHROME P450"/>
    <property type="match status" value="1"/>
</dbReference>
<evidence type="ECO:0000256" key="1">
    <source>
        <dbReference type="ARBA" id="ARBA00001971"/>
    </source>
</evidence>
<proteinExistence type="predicted"/>
<comment type="subcellular location">
    <subcellularLocation>
        <location evidence="2">Membrane</location>
    </subcellularLocation>
</comment>
<dbReference type="AlphaFoldDB" id="A0AAD6NNN8"/>